<accession>A0ACC1J4K8</accession>
<gene>
    <name evidence="1" type="ORF">FBU59_004834</name>
</gene>
<dbReference type="Proteomes" id="UP001150603">
    <property type="component" value="Unassembled WGS sequence"/>
</dbReference>
<evidence type="ECO:0000313" key="1">
    <source>
        <dbReference type="EMBL" id="KAJ1937168.1"/>
    </source>
</evidence>
<reference evidence="1" key="1">
    <citation type="submission" date="2022-07" db="EMBL/GenBank/DDBJ databases">
        <title>Phylogenomic reconstructions and comparative analyses of Kickxellomycotina fungi.</title>
        <authorList>
            <person name="Reynolds N.K."/>
            <person name="Stajich J.E."/>
            <person name="Barry K."/>
            <person name="Grigoriev I.V."/>
            <person name="Crous P."/>
            <person name="Smith M.E."/>
        </authorList>
    </citation>
    <scope>NUCLEOTIDE SEQUENCE</scope>
    <source>
        <strain evidence="1">NRRL 5244</strain>
    </source>
</reference>
<protein>
    <submittedName>
        <fullName evidence="1">Uncharacterized protein</fullName>
    </submittedName>
</protein>
<evidence type="ECO:0000313" key="2">
    <source>
        <dbReference type="Proteomes" id="UP001150603"/>
    </source>
</evidence>
<comment type="caution">
    <text evidence="1">The sequence shown here is derived from an EMBL/GenBank/DDBJ whole genome shotgun (WGS) entry which is preliminary data.</text>
</comment>
<keyword evidence="2" id="KW-1185">Reference proteome</keyword>
<sequence>MHHHLRYQQQQQSFESTSSSPESSEAENSAGTSTVVSEGSAELLKASTWSNPAMRGPPPADKAVRRGSMHIPFTAASADAALPVPLPEHAKRASRYLYDVPTTQQPRRISRASRSLFDQHKIYDIYEESLWHSANIARPMTASAHPGFPNADDVEQKRNKAAMHPASPWNLIRSLKFQNSVGRTKHTRPAWADGDSCSLFSQHSITSDQAAAAATAEKSPKRLHELVRRAGLGILRRSVSFCKTISGSRLHTDDSPLTDESKQGSPVPPRTARKRPSLLANTLYSAKAKIRGTLGKRHTKIPNEAEDSQAQSAPSSELLVASELFETLEDDLESSESCESLLSSPVMTAPANSGASSSSDTVGEIGRSYNASRYFPPKRPSFLGLRRMNRMQAGELVAEEVKEDMPAVLLPPPVSSRISALRKAASISKQGTRHAPYSSPFMTLPYGSISQK</sequence>
<proteinExistence type="predicted"/>
<organism evidence="1 2">
    <name type="scientific">Linderina macrospora</name>
    <dbReference type="NCBI Taxonomy" id="4868"/>
    <lineage>
        <taxon>Eukaryota</taxon>
        <taxon>Fungi</taxon>
        <taxon>Fungi incertae sedis</taxon>
        <taxon>Zoopagomycota</taxon>
        <taxon>Kickxellomycotina</taxon>
        <taxon>Kickxellomycetes</taxon>
        <taxon>Kickxellales</taxon>
        <taxon>Kickxellaceae</taxon>
        <taxon>Linderina</taxon>
    </lineage>
</organism>
<dbReference type="EMBL" id="JANBPW010003613">
    <property type="protein sequence ID" value="KAJ1937168.1"/>
    <property type="molecule type" value="Genomic_DNA"/>
</dbReference>
<name>A0ACC1J4K8_9FUNG</name>